<dbReference type="EMBL" id="MN739021">
    <property type="protein sequence ID" value="QHT35398.1"/>
    <property type="molecule type" value="Genomic_DNA"/>
</dbReference>
<evidence type="ECO:0000313" key="3">
    <source>
        <dbReference type="EMBL" id="QHT35398.1"/>
    </source>
</evidence>
<dbReference type="AlphaFoldDB" id="A0A6C0F1U2"/>
<evidence type="ECO:0000256" key="1">
    <source>
        <dbReference type="SAM" id="MobiDB-lite"/>
    </source>
</evidence>
<feature type="domain" description="Glycosyl transferase family 1" evidence="2">
    <location>
        <begin position="213"/>
        <end position="262"/>
    </location>
</feature>
<dbReference type="Pfam" id="PF00534">
    <property type="entry name" value="Glycos_transf_1"/>
    <property type="match status" value="1"/>
</dbReference>
<dbReference type="Gene3D" id="3.40.50.2000">
    <property type="entry name" value="Glycogen Phosphorylase B"/>
    <property type="match status" value="1"/>
</dbReference>
<protein>
    <recommendedName>
        <fullName evidence="2">Glycosyl transferase family 1 domain-containing protein</fullName>
    </recommendedName>
</protein>
<dbReference type="InterPro" id="IPR001296">
    <property type="entry name" value="Glyco_trans_1"/>
</dbReference>
<feature type="region of interest" description="Disordered" evidence="1">
    <location>
        <begin position="351"/>
        <end position="386"/>
    </location>
</feature>
<sequence>MRLVFFAGRMPDLCGAFLHDIDLAIELEKRGHEVVFMSLEVPKVGVNGGIYRGFKYMYFSAGGTYLDASEGWICPHAPALPDVRKLNARGYNRPILATCHYDGNYPAVIKNNPGRRIQWVEMFMFINSIMEPNYRKNVDPWPPNIVRTAVVRPLMHEDKIKIDEEFEGDCITLVNANRNKGVAQFIDMARRMPDRKFLGVIPYYGELSLPPAPDNIEWVPFNDDIRTILKRTRILVMPSYYESFGRIAVEAMYNGIPVIYSKPATKPKYPGGSTEGVEAWIAPAGIPCEREKIEEWISAVVALDDEATYAARSDVVKTHIKNMNLFTEGARIADLVEQFVRDYPVKIQTPQQRLESSQPQPQQIAPKIAQPAGRVGFSNGRLRVQR</sequence>
<organism evidence="3">
    <name type="scientific">viral metagenome</name>
    <dbReference type="NCBI Taxonomy" id="1070528"/>
    <lineage>
        <taxon>unclassified sequences</taxon>
        <taxon>metagenomes</taxon>
        <taxon>organismal metagenomes</taxon>
    </lineage>
</organism>
<evidence type="ECO:0000259" key="2">
    <source>
        <dbReference type="Pfam" id="PF00534"/>
    </source>
</evidence>
<dbReference type="GO" id="GO:0016757">
    <property type="term" value="F:glycosyltransferase activity"/>
    <property type="evidence" value="ECO:0007669"/>
    <property type="project" value="InterPro"/>
</dbReference>
<reference evidence="3" key="1">
    <citation type="journal article" date="2020" name="Nature">
        <title>Giant virus diversity and host interactions through global metagenomics.</title>
        <authorList>
            <person name="Schulz F."/>
            <person name="Roux S."/>
            <person name="Paez-Espino D."/>
            <person name="Jungbluth S."/>
            <person name="Walsh D.A."/>
            <person name="Denef V.J."/>
            <person name="McMahon K.D."/>
            <person name="Konstantinidis K.T."/>
            <person name="Eloe-Fadrosh E.A."/>
            <person name="Kyrpides N.C."/>
            <person name="Woyke T."/>
        </authorList>
    </citation>
    <scope>NUCLEOTIDE SEQUENCE</scope>
    <source>
        <strain evidence="3">GVMAG-M-3300009180-45</strain>
    </source>
</reference>
<name>A0A6C0F1U2_9ZZZZ</name>
<dbReference type="SUPFAM" id="SSF53756">
    <property type="entry name" value="UDP-Glycosyltransferase/glycogen phosphorylase"/>
    <property type="match status" value="1"/>
</dbReference>
<feature type="compositionally biased region" description="Low complexity" evidence="1">
    <location>
        <begin position="358"/>
        <end position="372"/>
    </location>
</feature>
<accession>A0A6C0F1U2</accession>
<proteinExistence type="predicted"/>